<organism evidence="1 2">
    <name type="scientific">Fructilactobacillus ixorae</name>
    <dbReference type="NCBI Taxonomy" id="1750535"/>
    <lineage>
        <taxon>Bacteria</taxon>
        <taxon>Bacillati</taxon>
        <taxon>Bacillota</taxon>
        <taxon>Bacilli</taxon>
        <taxon>Lactobacillales</taxon>
        <taxon>Lactobacillaceae</taxon>
        <taxon>Fructilactobacillus</taxon>
    </lineage>
</organism>
<dbReference type="RefSeq" id="WP_252779737.1">
    <property type="nucleotide sequence ID" value="NZ_CP097478.1"/>
</dbReference>
<sequence length="165" mass="19342">MSKEKLEEAKQLLDLDYQSAVKSLLNKYGKSTKDYYSEKMYVDFLKENRKTLIKTKEISRTDEGLYIHHIDEDKYIQLSTPKIIKSFGYPFTVQKADRLVYCNLIEHSILHTLISREADGLQGRGGYWAFIRPTIIEWFIAGKKPTPKWMINCYNTAYLTKDEAI</sequence>
<dbReference type="EMBL" id="CP097478">
    <property type="protein sequence ID" value="USS92963.1"/>
    <property type="molecule type" value="Genomic_DNA"/>
</dbReference>
<name>A0ABY5C458_9LACO</name>
<reference evidence="1" key="1">
    <citation type="submission" date="2022-05" db="EMBL/GenBank/DDBJ databases">
        <authorList>
            <person name="Oliphant S.A."/>
            <person name="Watson-Haigh N.S."/>
            <person name="Sumby K.M."/>
            <person name="Gardner J.M."/>
            <person name="Jiranek V."/>
        </authorList>
    </citation>
    <scope>NUCLEOTIDE SEQUENCE</scope>
    <source>
        <strain evidence="1">Ru20-1</strain>
    </source>
</reference>
<evidence type="ECO:0000313" key="2">
    <source>
        <dbReference type="Proteomes" id="UP001057532"/>
    </source>
</evidence>
<evidence type="ECO:0008006" key="3">
    <source>
        <dbReference type="Google" id="ProtNLM"/>
    </source>
</evidence>
<dbReference type="Proteomes" id="UP001057532">
    <property type="component" value="Chromosome"/>
</dbReference>
<protein>
    <recommendedName>
        <fullName evidence="3">Site-specific DNA-methyltransferase (adenine-specific)</fullName>
    </recommendedName>
</protein>
<evidence type="ECO:0000313" key="1">
    <source>
        <dbReference type="EMBL" id="USS92963.1"/>
    </source>
</evidence>
<gene>
    <name evidence="1" type="ORF">M8332_04980</name>
</gene>
<keyword evidence="2" id="KW-1185">Reference proteome</keyword>
<proteinExistence type="predicted"/>
<accession>A0ABY5C458</accession>